<dbReference type="InterPro" id="IPR050045">
    <property type="entry name" value="Opp2B"/>
</dbReference>
<keyword evidence="2 11" id="KW-0813">Transport</keyword>
<accession>A0A6N0HXE2</accession>
<evidence type="ECO:0000256" key="6">
    <source>
        <dbReference type="ARBA" id="ARBA00022989"/>
    </source>
</evidence>
<keyword evidence="4" id="KW-0533">Nickel</keyword>
<gene>
    <name evidence="13" type="ORF">HUE57_12520</name>
</gene>
<evidence type="ECO:0000256" key="9">
    <source>
        <dbReference type="ARBA" id="ARBA00023136"/>
    </source>
</evidence>
<dbReference type="EMBL" id="CP054491">
    <property type="protein sequence ID" value="QKQ27008.1"/>
    <property type="molecule type" value="Genomic_DNA"/>
</dbReference>
<evidence type="ECO:0000256" key="1">
    <source>
        <dbReference type="ARBA" id="ARBA00004651"/>
    </source>
</evidence>
<dbReference type="Proteomes" id="UP000509658">
    <property type="component" value="Chromosome"/>
</dbReference>
<evidence type="ECO:0000256" key="5">
    <source>
        <dbReference type="ARBA" id="ARBA00022692"/>
    </source>
</evidence>
<dbReference type="Gene3D" id="1.10.3720.10">
    <property type="entry name" value="MetI-like"/>
    <property type="match status" value="1"/>
</dbReference>
<feature type="domain" description="ABC transmembrane type-1" evidence="12">
    <location>
        <begin position="95"/>
        <end position="292"/>
    </location>
</feature>
<evidence type="ECO:0000256" key="11">
    <source>
        <dbReference type="RuleBase" id="RU363032"/>
    </source>
</evidence>
<evidence type="ECO:0000256" key="4">
    <source>
        <dbReference type="ARBA" id="ARBA00022596"/>
    </source>
</evidence>
<keyword evidence="6 11" id="KW-1133">Transmembrane helix</keyword>
<keyword evidence="9 11" id="KW-0472">Membrane</keyword>
<dbReference type="PROSITE" id="PS50928">
    <property type="entry name" value="ABC_TM1"/>
    <property type="match status" value="1"/>
</dbReference>
<evidence type="ECO:0000256" key="8">
    <source>
        <dbReference type="ARBA" id="ARBA00023112"/>
    </source>
</evidence>
<dbReference type="AlphaFoldDB" id="A0A6N0HXE2"/>
<dbReference type="RefSeq" id="WP_078482319.1">
    <property type="nucleotide sequence ID" value="NZ_CP054491.1"/>
</dbReference>
<evidence type="ECO:0000256" key="3">
    <source>
        <dbReference type="ARBA" id="ARBA00022475"/>
    </source>
</evidence>
<keyword evidence="3" id="KW-1003">Cell membrane</keyword>
<evidence type="ECO:0000256" key="7">
    <source>
        <dbReference type="ARBA" id="ARBA00023065"/>
    </source>
</evidence>
<comment type="subcellular location">
    <subcellularLocation>
        <location evidence="1 11">Cell membrane</location>
        <topology evidence="1 11">Multi-pass membrane protein</topology>
    </subcellularLocation>
</comment>
<protein>
    <submittedName>
        <fullName evidence="13">ABC transporter permease</fullName>
    </submittedName>
</protein>
<dbReference type="PANTHER" id="PTHR43163:SF6">
    <property type="entry name" value="DIPEPTIDE TRANSPORT SYSTEM PERMEASE PROTEIN DPPB-RELATED"/>
    <property type="match status" value="1"/>
</dbReference>
<feature type="transmembrane region" description="Helical" evidence="11">
    <location>
        <begin position="170"/>
        <end position="188"/>
    </location>
</feature>
<feature type="transmembrane region" description="Helical" evidence="11">
    <location>
        <begin position="227"/>
        <end position="253"/>
    </location>
</feature>
<evidence type="ECO:0000313" key="14">
    <source>
        <dbReference type="Proteomes" id="UP000509658"/>
    </source>
</evidence>
<feature type="transmembrane region" description="Helical" evidence="11">
    <location>
        <begin position="101"/>
        <end position="123"/>
    </location>
</feature>
<dbReference type="CDD" id="cd06261">
    <property type="entry name" value="TM_PBP2"/>
    <property type="match status" value="1"/>
</dbReference>
<dbReference type="PANTHER" id="PTHR43163">
    <property type="entry name" value="DIPEPTIDE TRANSPORT SYSTEM PERMEASE PROTEIN DPPB-RELATED"/>
    <property type="match status" value="1"/>
</dbReference>
<keyword evidence="5 11" id="KW-0812">Transmembrane</keyword>
<dbReference type="Pfam" id="PF19300">
    <property type="entry name" value="BPD_transp_1_N"/>
    <property type="match status" value="1"/>
</dbReference>
<dbReference type="KEGG" id="rev:HUE57_12520"/>
<dbReference type="InterPro" id="IPR035906">
    <property type="entry name" value="MetI-like_sf"/>
</dbReference>
<dbReference type="NCBIfam" id="NF045470">
    <property type="entry name" value="Opp2B"/>
    <property type="match status" value="1"/>
</dbReference>
<name>A0A6N0HXE2_9GAMM</name>
<sequence length="309" mass="33544">MINLLLSRLGASLLVILGVVTLTFLLLHLVPGDPVEMMLGESAQAADREALRGQLGLDRPLHRQYLDFLTGVATLDPGQSIHTRQPIGEMVWSRLPATLELTAAALLIAIAMALPLGVVAAVHRGSLWERLAMGFSLLGISIPNFWMGPLLILLFSLGLGWFPVSGREDWTSLVLPALTLGTALAAILSRMVRSTLLDLLGEGFIRTARAKGLSEYRVIYYHGLRNALLPLITLLGLQLGALLGGAVITETIFSWPGIGLLIIESIQRRDYPVVQVCVILVSCSYVLINLITEMLYAWADPRIRRGGGV</sequence>
<keyword evidence="14" id="KW-1185">Reference proteome</keyword>
<dbReference type="GO" id="GO:0005886">
    <property type="term" value="C:plasma membrane"/>
    <property type="evidence" value="ECO:0007669"/>
    <property type="project" value="UniProtKB-SubCell"/>
</dbReference>
<feature type="transmembrane region" description="Helical" evidence="11">
    <location>
        <begin position="144"/>
        <end position="164"/>
    </location>
</feature>
<evidence type="ECO:0000259" key="12">
    <source>
        <dbReference type="PROSITE" id="PS50928"/>
    </source>
</evidence>
<dbReference type="GO" id="GO:0015099">
    <property type="term" value="F:nickel cation transmembrane transporter activity"/>
    <property type="evidence" value="ECO:0007669"/>
    <property type="project" value="InterPro"/>
</dbReference>
<keyword evidence="8" id="KW-0921">Nickel transport</keyword>
<proteinExistence type="inferred from homology"/>
<dbReference type="SUPFAM" id="SSF161098">
    <property type="entry name" value="MetI-like"/>
    <property type="match status" value="1"/>
</dbReference>
<evidence type="ECO:0000313" key="13">
    <source>
        <dbReference type="EMBL" id="QKQ27008.1"/>
    </source>
</evidence>
<organism evidence="13 14">
    <name type="scientific">Candidatus Reidiella endopervernicosa</name>
    <dbReference type="NCBI Taxonomy" id="2738883"/>
    <lineage>
        <taxon>Bacteria</taxon>
        <taxon>Pseudomonadati</taxon>
        <taxon>Pseudomonadota</taxon>
        <taxon>Gammaproteobacteria</taxon>
        <taxon>Candidatus Reidiella</taxon>
    </lineage>
</organism>
<evidence type="ECO:0000256" key="10">
    <source>
        <dbReference type="ARBA" id="ARBA00024202"/>
    </source>
</evidence>
<reference evidence="13 14" key="1">
    <citation type="submission" date="2020-05" db="EMBL/GenBank/DDBJ databases">
        <title>Horizontal transmission and recombination maintain forever young bacterial symbiont genomes.</title>
        <authorList>
            <person name="Russell S.L."/>
            <person name="Pepper-Tunick E."/>
            <person name="Svedberg J."/>
            <person name="Byrne A."/>
            <person name="Ruelas Castillo J."/>
            <person name="Vollmers C."/>
            <person name="Beinart R.A."/>
            <person name="Corbett-Detig R."/>
        </authorList>
    </citation>
    <scope>NUCLEOTIDE SEQUENCE [LARGE SCALE GENOMIC DNA]</scope>
    <source>
        <strain evidence="13">Santa_Monica_outfall</strain>
    </source>
</reference>
<keyword evidence="7" id="KW-0406">Ion transport</keyword>
<feature type="transmembrane region" description="Helical" evidence="11">
    <location>
        <begin position="273"/>
        <end position="296"/>
    </location>
</feature>
<dbReference type="InterPro" id="IPR000515">
    <property type="entry name" value="MetI-like"/>
</dbReference>
<dbReference type="Pfam" id="PF00528">
    <property type="entry name" value="BPD_transp_1"/>
    <property type="match status" value="1"/>
</dbReference>
<comment type="similarity">
    <text evidence="10">Belongs to the binding-protein-dependent transport system permease family. OppBC subfamily.</text>
</comment>
<dbReference type="InterPro" id="IPR045621">
    <property type="entry name" value="BPD_transp_1_N"/>
</dbReference>
<evidence type="ECO:0000256" key="2">
    <source>
        <dbReference type="ARBA" id="ARBA00022448"/>
    </source>
</evidence>